<name>A0AAD7FZF5_MYCRO</name>
<evidence type="ECO:0000256" key="5">
    <source>
        <dbReference type="SAM" id="MobiDB-lite"/>
    </source>
</evidence>
<evidence type="ECO:0000256" key="1">
    <source>
        <dbReference type="ARBA" id="ARBA00004245"/>
    </source>
</evidence>
<dbReference type="AlphaFoldDB" id="A0AAD7FZF5"/>
<dbReference type="GO" id="GO:0005856">
    <property type="term" value="C:cytoskeleton"/>
    <property type="evidence" value="ECO:0007669"/>
    <property type="project" value="UniProtKB-SubCell"/>
</dbReference>
<feature type="region of interest" description="Disordered" evidence="5">
    <location>
        <begin position="704"/>
        <end position="760"/>
    </location>
</feature>
<sequence>MSISDLSLRHLPDPSDASFSFQIPTDNADELLCATSDDFFGREGDVPGFPLPNDAPLTLDELIPLPSVAPAFLPTPARTATTSLLPTTKFNIYEMSKVPKLASSSKSTTHIARGENTALSGFFVGPEQIPGKPTPDTPPISMASSFPMPPLSAPAERGMPTFGPPKSKKVATTGISKNGASASAPKPTATVENPESKPGRPPVQASKRRTVSETLDADPAADAGGAAARLMMFGHRMQMMTLPEDVDMECLAPRSSTPIARNSAETEKTKTPDAEGADIETAEEAKIGDAAKVIDADAMSSVPAEHQAPDVDVAKPVVNVSTASKRAVKPRSGTFTSHNAAPAHDRAPTTAGPDALAKTKFKKAVGNGSSARAKPSVSTVTGAPVMRAGATHAPNATDALAAQTVHDEPDVMAVDANAMSTIVDNPSDLQHDPCSDSAPCDADTEHRIEQVVDREETGMEMENQIGIEMETQRKNSPLTEEQPVARQELTLSQLSPRKPPRQSNEATPSLRDRAVSPMRNSAKRPASAASAAPTTNGTGTRSKKARVAPEPRVPPAAAGRARVASAARGRGGARVVSAPVQLRMQPARKARVASTHESAPPATSKKRDNVPSVSSVAASSSSSSVRVPLQFHFQAGAPTDNKSQSEADFREPHPKAYHIPDFAALHASQAAQNTLRRSQCAPTVPIPIAFSTDARVRERARFDAQVREREQKEEETRTVLRREREEREAEEVREMRKRAVPRAHEVPEWYKDAPKRERGE</sequence>
<comment type="similarity">
    <text evidence="2">Belongs to the TPX2 family.</text>
</comment>
<keyword evidence="3" id="KW-0963">Cytoplasm</keyword>
<evidence type="ECO:0000259" key="6">
    <source>
        <dbReference type="Pfam" id="PF06886"/>
    </source>
</evidence>
<dbReference type="Pfam" id="PF06886">
    <property type="entry name" value="TPX2"/>
    <property type="match status" value="1"/>
</dbReference>
<evidence type="ECO:0000256" key="2">
    <source>
        <dbReference type="ARBA" id="ARBA00005885"/>
    </source>
</evidence>
<accession>A0AAD7FZF5</accession>
<feature type="compositionally biased region" description="Basic and acidic residues" evidence="5">
    <location>
        <begin position="704"/>
        <end position="734"/>
    </location>
</feature>
<evidence type="ECO:0000256" key="3">
    <source>
        <dbReference type="ARBA" id="ARBA00022490"/>
    </source>
</evidence>
<comment type="subcellular location">
    <subcellularLocation>
        <location evidence="1">Cytoplasm</location>
        <location evidence="1">Cytoskeleton</location>
    </subcellularLocation>
</comment>
<dbReference type="InterPro" id="IPR027329">
    <property type="entry name" value="TPX2_C"/>
</dbReference>
<feature type="compositionally biased region" description="Basic and acidic residues" evidence="5">
    <location>
        <begin position="742"/>
        <end position="760"/>
    </location>
</feature>
<feature type="compositionally biased region" description="Low complexity" evidence="5">
    <location>
        <begin position="612"/>
        <end position="625"/>
    </location>
</feature>
<feature type="compositionally biased region" description="Polar residues" evidence="5">
    <location>
        <begin position="489"/>
        <end position="507"/>
    </location>
</feature>
<comment type="caution">
    <text evidence="7">The sequence shown here is derived from an EMBL/GenBank/DDBJ whole genome shotgun (WGS) entry which is preliminary data.</text>
</comment>
<feature type="domain" description="TPX2 C-terminal" evidence="6">
    <location>
        <begin position="689"/>
        <end position="756"/>
    </location>
</feature>
<dbReference type="Proteomes" id="UP001221757">
    <property type="component" value="Unassembled WGS sequence"/>
</dbReference>
<feature type="region of interest" description="Disordered" evidence="5">
    <location>
        <begin position="122"/>
        <end position="220"/>
    </location>
</feature>
<feature type="region of interest" description="Disordered" evidence="5">
    <location>
        <begin position="257"/>
        <end position="276"/>
    </location>
</feature>
<feature type="region of interest" description="Disordered" evidence="5">
    <location>
        <begin position="323"/>
        <end position="353"/>
    </location>
</feature>
<feature type="region of interest" description="Disordered" evidence="5">
    <location>
        <begin position="468"/>
        <end position="653"/>
    </location>
</feature>
<evidence type="ECO:0000313" key="7">
    <source>
        <dbReference type="EMBL" id="KAJ7645797.1"/>
    </source>
</evidence>
<protein>
    <recommendedName>
        <fullName evidence="6">TPX2 C-terminal domain-containing protein</fullName>
    </recommendedName>
</protein>
<reference evidence="7" key="1">
    <citation type="submission" date="2023-03" db="EMBL/GenBank/DDBJ databases">
        <title>Massive genome expansion in bonnet fungi (Mycena s.s.) driven by repeated elements and novel gene families across ecological guilds.</title>
        <authorList>
            <consortium name="Lawrence Berkeley National Laboratory"/>
            <person name="Harder C.B."/>
            <person name="Miyauchi S."/>
            <person name="Viragh M."/>
            <person name="Kuo A."/>
            <person name="Thoen E."/>
            <person name="Andreopoulos B."/>
            <person name="Lu D."/>
            <person name="Skrede I."/>
            <person name="Drula E."/>
            <person name="Henrissat B."/>
            <person name="Morin E."/>
            <person name="Kohler A."/>
            <person name="Barry K."/>
            <person name="LaButti K."/>
            <person name="Morin E."/>
            <person name="Salamov A."/>
            <person name="Lipzen A."/>
            <person name="Mereny Z."/>
            <person name="Hegedus B."/>
            <person name="Baldrian P."/>
            <person name="Stursova M."/>
            <person name="Weitz H."/>
            <person name="Taylor A."/>
            <person name="Grigoriev I.V."/>
            <person name="Nagy L.G."/>
            <person name="Martin F."/>
            <person name="Kauserud H."/>
        </authorList>
    </citation>
    <scope>NUCLEOTIDE SEQUENCE</scope>
    <source>
        <strain evidence="7">CBHHK067</strain>
    </source>
</reference>
<evidence type="ECO:0000313" key="8">
    <source>
        <dbReference type="Proteomes" id="UP001221757"/>
    </source>
</evidence>
<feature type="compositionally biased region" description="Basic and acidic residues" evidence="5">
    <location>
        <begin position="264"/>
        <end position="273"/>
    </location>
</feature>
<feature type="compositionally biased region" description="Low complexity" evidence="5">
    <location>
        <begin position="519"/>
        <end position="540"/>
    </location>
</feature>
<dbReference type="EMBL" id="JARKIE010000392">
    <property type="protein sequence ID" value="KAJ7645797.1"/>
    <property type="molecule type" value="Genomic_DNA"/>
</dbReference>
<gene>
    <name evidence="7" type="ORF">B0H17DRAFT_448962</name>
</gene>
<proteinExistence type="inferred from homology"/>
<keyword evidence="8" id="KW-1185">Reference proteome</keyword>
<feature type="compositionally biased region" description="Basic and acidic residues" evidence="5">
    <location>
        <begin position="643"/>
        <end position="653"/>
    </location>
</feature>
<organism evidence="7 8">
    <name type="scientific">Mycena rosella</name>
    <name type="common">Pink bonnet</name>
    <name type="synonym">Agaricus rosellus</name>
    <dbReference type="NCBI Taxonomy" id="1033263"/>
    <lineage>
        <taxon>Eukaryota</taxon>
        <taxon>Fungi</taxon>
        <taxon>Dikarya</taxon>
        <taxon>Basidiomycota</taxon>
        <taxon>Agaricomycotina</taxon>
        <taxon>Agaricomycetes</taxon>
        <taxon>Agaricomycetidae</taxon>
        <taxon>Agaricales</taxon>
        <taxon>Marasmiineae</taxon>
        <taxon>Mycenaceae</taxon>
        <taxon>Mycena</taxon>
    </lineage>
</organism>
<evidence type="ECO:0000256" key="4">
    <source>
        <dbReference type="ARBA" id="ARBA00023212"/>
    </source>
</evidence>
<keyword evidence="4" id="KW-0206">Cytoskeleton</keyword>
<feature type="compositionally biased region" description="Low complexity" evidence="5">
    <location>
        <begin position="555"/>
        <end position="580"/>
    </location>
</feature>